<feature type="domain" description="DUF305" evidence="2">
    <location>
        <begin position="19"/>
        <end position="91"/>
    </location>
</feature>
<dbReference type="Pfam" id="PF03713">
    <property type="entry name" value="DUF305"/>
    <property type="match status" value="1"/>
</dbReference>
<evidence type="ECO:0000259" key="2">
    <source>
        <dbReference type="Pfam" id="PF03713"/>
    </source>
</evidence>
<comment type="caution">
    <text evidence="3">The sequence shown here is derived from an EMBL/GenBank/DDBJ whole genome shotgun (WGS) entry which is preliminary data.</text>
</comment>
<keyword evidence="4" id="KW-1185">Reference proteome</keyword>
<proteinExistence type="predicted"/>
<gene>
    <name evidence="3" type="ORF">ACFFSA_35380</name>
</gene>
<dbReference type="EMBL" id="JBHMBW010000041">
    <property type="protein sequence ID" value="MFB9628395.1"/>
    <property type="molecule type" value="Genomic_DNA"/>
</dbReference>
<accession>A0ABV5S9P2</accession>
<dbReference type="InterPro" id="IPR012347">
    <property type="entry name" value="Ferritin-like"/>
</dbReference>
<dbReference type="Gene3D" id="1.20.1260.10">
    <property type="match status" value="1"/>
</dbReference>
<reference evidence="3 4" key="1">
    <citation type="submission" date="2024-09" db="EMBL/GenBank/DDBJ databases">
        <authorList>
            <person name="Sun Q."/>
            <person name="Mori K."/>
        </authorList>
    </citation>
    <scope>NUCLEOTIDE SEQUENCE [LARGE SCALE GENOMIC DNA]</scope>
    <source>
        <strain evidence="3 4">JCM 3143</strain>
    </source>
</reference>
<dbReference type="InterPro" id="IPR005183">
    <property type="entry name" value="DUF305_CopM-like"/>
</dbReference>
<name>A0ABV5S9P2_9ACTN</name>
<feature type="region of interest" description="Disordered" evidence="1">
    <location>
        <begin position="1"/>
        <end position="20"/>
    </location>
</feature>
<protein>
    <submittedName>
        <fullName evidence="3">DUF305 domain-containing protein</fullName>
    </submittedName>
</protein>
<sequence>MTAPDAITGGLHRISTKPTAVPETDVRRIQALKKSKNFEYDLLNLLIAHQGDAVGMAVAEVKGGADPAVQKWAGQVRDSREGEIAIMTKLLKR</sequence>
<evidence type="ECO:0000256" key="1">
    <source>
        <dbReference type="SAM" id="MobiDB-lite"/>
    </source>
</evidence>
<evidence type="ECO:0000313" key="3">
    <source>
        <dbReference type="EMBL" id="MFB9628395.1"/>
    </source>
</evidence>
<organism evidence="3 4">
    <name type="scientific">Nonomuraea helvata</name>
    <dbReference type="NCBI Taxonomy" id="37484"/>
    <lineage>
        <taxon>Bacteria</taxon>
        <taxon>Bacillati</taxon>
        <taxon>Actinomycetota</taxon>
        <taxon>Actinomycetes</taxon>
        <taxon>Streptosporangiales</taxon>
        <taxon>Streptosporangiaceae</taxon>
        <taxon>Nonomuraea</taxon>
    </lineage>
</organism>
<dbReference type="RefSeq" id="WP_345000535.1">
    <property type="nucleotide sequence ID" value="NZ_BAAAXV010000009.1"/>
</dbReference>
<evidence type="ECO:0000313" key="4">
    <source>
        <dbReference type="Proteomes" id="UP001589532"/>
    </source>
</evidence>
<dbReference type="Proteomes" id="UP001589532">
    <property type="component" value="Unassembled WGS sequence"/>
</dbReference>